<dbReference type="Proteomes" id="UP000681722">
    <property type="component" value="Unassembled WGS sequence"/>
</dbReference>
<evidence type="ECO:0000256" key="1">
    <source>
        <dbReference type="SAM" id="MobiDB-lite"/>
    </source>
</evidence>
<reference evidence="2" key="1">
    <citation type="submission" date="2021-02" db="EMBL/GenBank/DDBJ databases">
        <authorList>
            <person name="Nowell W R."/>
        </authorList>
    </citation>
    <scope>NUCLEOTIDE SEQUENCE</scope>
</reference>
<dbReference type="EMBL" id="CAJNOQ010008901">
    <property type="protein sequence ID" value="CAF1209928.1"/>
    <property type="molecule type" value="Genomic_DNA"/>
</dbReference>
<evidence type="ECO:0000313" key="3">
    <source>
        <dbReference type="EMBL" id="CAF3974008.1"/>
    </source>
</evidence>
<feature type="region of interest" description="Disordered" evidence="1">
    <location>
        <begin position="57"/>
        <end position="82"/>
    </location>
</feature>
<dbReference type="PANTHER" id="PTHR46579">
    <property type="entry name" value="F5/8 TYPE C DOMAIN-CONTAINING PROTEIN-RELATED"/>
    <property type="match status" value="1"/>
</dbReference>
<dbReference type="PANTHER" id="PTHR46579:SF1">
    <property type="entry name" value="F5_8 TYPE C DOMAIN-CONTAINING PROTEIN"/>
    <property type="match status" value="1"/>
</dbReference>
<comment type="caution">
    <text evidence="2">The sequence shown here is derived from an EMBL/GenBank/DDBJ whole genome shotgun (WGS) entry which is preliminary data.</text>
</comment>
<dbReference type="EMBL" id="CAJOBC010008902">
    <property type="protein sequence ID" value="CAF3974008.1"/>
    <property type="molecule type" value="Genomic_DNA"/>
</dbReference>
<proteinExistence type="predicted"/>
<dbReference type="Proteomes" id="UP000663829">
    <property type="component" value="Unassembled WGS sequence"/>
</dbReference>
<feature type="region of interest" description="Disordered" evidence="1">
    <location>
        <begin position="1"/>
        <end position="25"/>
    </location>
</feature>
<name>A0A814X232_9BILA</name>
<keyword evidence="4" id="KW-1185">Reference proteome</keyword>
<organism evidence="2 4">
    <name type="scientific">Didymodactylos carnosus</name>
    <dbReference type="NCBI Taxonomy" id="1234261"/>
    <lineage>
        <taxon>Eukaryota</taxon>
        <taxon>Metazoa</taxon>
        <taxon>Spiralia</taxon>
        <taxon>Gnathifera</taxon>
        <taxon>Rotifera</taxon>
        <taxon>Eurotatoria</taxon>
        <taxon>Bdelloidea</taxon>
        <taxon>Philodinida</taxon>
        <taxon>Philodinidae</taxon>
        <taxon>Didymodactylos</taxon>
    </lineage>
</organism>
<accession>A0A814X232</accession>
<gene>
    <name evidence="2" type="ORF">GPM918_LOCUS24159</name>
    <name evidence="3" type="ORF">SRO942_LOCUS24158</name>
</gene>
<dbReference type="AlphaFoldDB" id="A0A814X232"/>
<evidence type="ECO:0000313" key="2">
    <source>
        <dbReference type="EMBL" id="CAF1209928.1"/>
    </source>
</evidence>
<evidence type="ECO:0000313" key="4">
    <source>
        <dbReference type="Proteomes" id="UP000663829"/>
    </source>
</evidence>
<dbReference type="OrthoDB" id="6153585at2759"/>
<sequence length="971" mass="113923">MAISPAERMKNYRKRRKRDGSHNILKAKDRIRKNMARSRLPSRRLAELRTKQNINLRKHRAKTPKKLSPVPRKSSFGSKQMRGKAVKQALESLPANKSEQVEIIKAPGRRGKVTVKEDGEKKIYQRRFLLFNLREAYGIFTNANPTIQISRSSFAHLRPPYISIRSSTPHSTCTCIYHENVHLLLKSIYNHIHILKSLDLRPFIELIVCDDETEACMMMKCDTCIDRFDEKITKQIKNEKKNIAWTLWTTSDDGRAIQVDYNVWKNLSMAFKRLMYSHRKRKMTLECEYLEKMTDLKHEQESLISCSSQMYDTFNNENLLTTYSLVNTLEGIHCNEEIVQTLLSTNNEDKQKTEDVYEHENTVIVKDTIIHYKNVVPPVDLRFVLDKVGLSIVMAMLKSHHKWTTKMKKKSKVLRFVTLNIEDQLKLLFSRSNFYNNLHGVSLTNTGVRLFESRESSFVPMYLAINELPLKERFQPHNIILIGIWANEVHINRQLLQKVFEIICVQLLTIENGINLYVKDLDLIRNIAVYNIITVTDKVMKNKCMNMVQHNGSYGCAYCLNPGKHFKTVKGGHIMSFPRQYDYNYRLRSITTYNYAMTQLQQGTKLYQGHYDPSVLQSLKFHHFPNSFIVESMHTIYLGVTKQCISLWIDPSHAKERWSFYAKKEEFQAAFNNIHLPTSVYKPCRPFCDGIKHKANELRTFLLAYFPILELFLDDIYFHHFLLLVDAIYMLSDVQHLTTVIVQQCHEILLNFVEDYGLLYNEHHVKPVVEDIAHIGPQCLMFGPLINYDAFGFAAVNGFFHDLINGNRNMRSSSMFHTKHNMFNVMFSRMYPMNRLSNSKTIDQINILDKEAEYVKHCYYKCNQLLRSELTAKKNKIYTDTVVHVYHNNVKQVFHIKLIFLSNYCWYTFGHMLNEIIVPEQYQNMKNIVAFGKFVDVPEIIEMNCIIERLTVFDDKEYKLIIRLPFFGNYS</sequence>
<protein>
    <submittedName>
        <fullName evidence="2">Uncharacterized protein</fullName>
    </submittedName>
</protein>